<feature type="compositionally biased region" description="Low complexity" evidence="5">
    <location>
        <begin position="1924"/>
        <end position="1936"/>
    </location>
</feature>
<feature type="coiled-coil region" evidence="4">
    <location>
        <begin position="1785"/>
        <end position="1826"/>
    </location>
</feature>
<feature type="compositionally biased region" description="Basic and acidic residues" evidence="5">
    <location>
        <begin position="1645"/>
        <end position="1654"/>
    </location>
</feature>
<feature type="region of interest" description="Disordered" evidence="5">
    <location>
        <begin position="434"/>
        <end position="490"/>
    </location>
</feature>
<dbReference type="PROSITE" id="PS50088">
    <property type="entry name" value="ANK_REPEAT"/>
    <property type="match status" value="1"/>
</dbReference>
<evidence type="ECO:0000256" key="1">
    <source>
        <dbReference type="ARBA" id="ARBA00022737"/>
    </source>
</evidence>
<keyword evidence="1" id="KW-0677">Repeat</keyword>
<reference evidence="6 7" key="1">
    <citation type="submission" date="2017-08" db="EMBL/GenBank/DDBJ databases">
        <title>Acidophilic green algal genome provides insights into adaptation to an acidic environment.</title>
        <authorList>
            <person name="Hirooka S."/>
            <person name="Hirose Y."/>
            <person name="Kanesaki Y."/>
            <person name="Higuchi S."/>
            <person name="Fujiwara T."/>
            <person name="Onuma R."/>
            <person name="Era A."/>
            <person name="Ohbayashi R."/>
            <person name="Uzuka A."/>
            <person name="Nozaki H."/>
            <person name="Yoshikawa H."/>
            <person name="Miyagishima S.Y."/>
        </authorList>
    </citation>
    <scope>NUCLEOTIDE SEQUENCE [LARGE SCALE GENOMIC DNA]</scope>
    <source>
        <strain evidence="6 7">NIES-2499</strain>
    </source>
</reference>
<dbReference type="EMBL" id="BEGY01000034">
    <property type="protein sequence ID" value="GAX78601.1"/>
    <property type="molecule type" value="Genomic_DNA"/>
</dbReference>
<feature type="region of interest" description="Disordered" evidence="5">
    <location>
        <begin position="229"/>
        <end position="297"/>
    </location>
</feature>
<evidence type="ECO:0000256" key="5">
    <source>
        <dbReference type="SAM" id="MobiDB-lite"/>
    </source>
</evidence>
<evidence type="ECO:0000256" key="2">
    <source>
        <dbReference type="ARBA" id="ARBA00023043"/>
    </source>
</evidence>
<dbReference type="STRING" id="1157962.A0A250X699"/>
<feature type="region of interest" description="Disordered" evidence="5">
    <location>
        <begin position="1919"/>
        <end position="1947"/>
    </location>
</feature>
<comment type="caution">
    <text evidence="6">The sequence shown here is derived from an EMBL/GenBank/DDBJ whole genome shotgun (WGS) entry which is preliminary data.</text>
</comment>
<accession>A0A250X699</accession>
<dbReference type="SUPFAM" id="SSF48403">
    <property type="entry name" value="Ankyrin repeat"/>
    <property type="match status" value="1"/>
</dbReference>
<feature type="repeat" description="ANK" evidence="3">
    <location>
        <begin position="1389"/>
        <end position="1421"/>
    </location>
</feature>
<feature type="coiled-coil region" evidence="4">
    <location>
        <begin position="348"/>
        <end position="382"/>
    </location>
</feature>
<feature type="compositionally biased region" description="Polar residues" evidence="5">
    <location>
        <begin position="1632"/>
        <end position="1641"/>
    </location>
</feature>
<keyword evidence="7" id="KW-1185">Reference proteome</keyword>
<gene>
    <name evidence="6" type="ORF">CEUSTIGMA_g6040.t1</name>
</gene>
<organism evidence="6 7">
    <name type="scientific">Chlamydomonas eustigma</name>
    <dbReference type="NCBI Taxonomy" id="1157962"/>
    <lineage>
        <taxon>Eukaryota</taxon>
        <taxon>Viridiplantae</taxon>
        <taxon>Chlorophyta</taxon>
        <taxon>core chlorophytes</taxon>
        <taxon>Chlorophyceae</taxon>
        <taxon>CS clade</taxon>
        <taxon>Chlamydomonadales</taxon>
        <taxon>Chlamydomonadaceae</taxon>
        <taxon>Chlamydomonas</taxon>
    </lineage>
</organism>
<feature type="compositionally biased region" description="Basic and acidic residues" evidence="5">
    <location>
        <begin position="1993"/>
        <end position="2002"/>
    </location>
</feature>
<feature type="compositionally biased region" description="Polar residues" evidence="5">
    <location>
        <begin position="472"/>
        <end position="481"/>
    </location>
</feature>
<dbReference type="SMART" id="SM00248">
    <property type="entry name" value="ANK"/>
    <property type="match status" value="4"/>
</dbReference>
<feature type="region of interest" description="Disordered" evidence="5">
    <location>
        <begin position="58"/>
        <end position="82"/>
    </location>
</feature>
<feature type="region of interest" description="Disordered" evidence="5">
    <location>
        <begin position="902"/>
        <end position="989"/>
    </location>
</feature>
<feature type="compositionally biased region" description="Basic and acidic residues" evidence="5">
    <location>
        <begin position="916"/>
        <end position="925"/>
    </location>
</feature>
<feature type="region of interest" description="Disordered" evidence="5">
    <location>
        <begin position="658"/>
        <end position="749"/>
    </location>
</feature>
<feature type="region of interest" description="Disordered" evidence="5">
    <location>
        <begin position="1551"/>
        <end position="1575"/>
    </location>
</feature>
<evidence type="ECO:0000313" key="7">
    <source>
        <dbReference type="Proteomes" id="UP000232323"/>
    </source>
</evidence>
<dbReference type="InterPro" id="IPR036770">
    <property type="entry name" value="Ankyrin_rpt-contain_sf"/>
</dbReference>
<dbReference type="PANTHER" id="PTHR24173:SF74">
    <property type="entry name" value="ANKYRIN REPEAT DOMAIN-CONTAINING PROTEIN 16"/>
    <property type="match status" value="1"/>
</dbReference>
<feature type="region of interest" description="Disordered" evidence="5">
    <location>
        <begin position="1992"/>
        <end position="2019"/>
    </location>
</feature>
<proteinExistence type="predicted"/>
<evidence type="ECO:0000256" key="3">
    <source>
        <dbReference type="PROSITE-ProRule" id="PRU00023"/>
    </source>
</evidence>
<dbReference type="PROSITE" id="PS50297">
    <property type="entry name" value="ANK_REP_REGION"/>
    <property type="match status" value="1"/>
</dbReference>
<dbReference type="PANTHER" id="PTHR24173">
    <property type="entry name" value="ANKYRIN REPEAT CONTAINING"/>
    <property type="match status" value="1"/>
</dbReference>
<keyword evidence="4" id="KW-0175">Coiled coil</keyword>
<dbReference type="PROSITE" id="PS50890">
    <property type="entry name" value="PUA"/>
    <property type="match status" value="1"/>
</dbReference>
<dbReference type="PROSITE" id="PS50096">
    <property type="entry name" value="IQ"/>
    <property type="match status" value="1"/>
</dbReference>
<feature type="compositionally biased region" description="Basic and acidic residues" evidence="5">
    <location>
        <begin position="246"/>
        <end position="257"/>
    </location>
</feature>
<dbReference type="Gene3D" id="1.25.40.20">
    <property type="entry name" value="Ankyrin repeat-containing domain"/>
    <property type="match status" value="3"/>
</dbReference>
<sequence length="2019" mass="218559">MFWSGIASIYHQVIMDADGSILLQLGDKQLIGNLNITDHNMRKQLQEAIQRAQEVHQALKNGKSHGQTHPPSGQFHPSAERGKTIQSIRGSTRQQPLGGNTTTRHVIHRASGRSVTLSAKERMLLAAEQAAEALANTNRPSYIYPARSLRDQRGDLLESRQHTTVSEANDTPETVDAIDGRMDAEKVVKQGIERLREIREEYLYAAGLLKDSYLGISAFDKAKSLLDTNPTASLKSDYSRGAQRKISHDIHDSDQGEHSSAGTDAKTTSHKPLNPDMTAGGAPLQAVHQNHSKQRLSSAYTPTSLDDLLAHGKELLEVAEDSSGSKDLVDISGDATLPDYSSQEEGRRMLLHKQQQDSEAELRRYERRVRRLRKQQNGVKTLPALSSSTLKSSALQYPSAPISRDHRKPGHQVEVISKDGNANSRSWMIPLDEGAENHGPAGSTAGFRSTMRGYGSQLKPQLPQLPEGRPSSFPSYHQTEAGQAVKQDEGADDDGLMRWSVYLASSTGHHGPGPQWPAMPPAFSRNVAWVRPPALYDTSDMQTVKKILAKGVSVPVRHTLKSQLAEDEVRHIHGLQPRSAEPEGGLRHSRAMAASLMQAELEVSVRLQRGLPVHREIMREAVEFGPRSKKTVVKVAPSYNNVEGFTLPIRSTALAVAQPTATGRPASAPHVRKAEDPSYNLDPPRQRSNTQEAGYVSENGLRLLVHSGNRGSNSDRDHHYGGRHGGKSSGGSNRNRRQKLKAGRPPYHALPKLWPDTEFGDVGLADMAAAALDVLRQPLPREATPGGAAAAAAAASNHYRSAGHSKRPAFTLKREEPEYILSGYVPTIDSGPLTKSRAQAVAWNQHPQAERGYTLLHRAAVLGDPDPVVRARLQQQQQQLVVPPRDGSTLITRAVLDHARTSGWPALSTDPHASCRRKESRKERIAVPSSLGSPGPPTVQLYYNTSSLSPPGPQPSRSPSPLSRSTSPVSSPHYPHHVVNYPGSATSPGHYVHRRGSTAAALAVVPSDATTPVKVTTWDNVLWNNVLSPLTPLAAQKRAEEVHVPEYLDYGYFNSRFSGSTDRLSKHATSFMTDDVSSAHSEVIVRRGEEYEGLRISAPPPSFPAAAAAAAMSAVDARNSAGETALHRAAGCRHEAAPRSQLAPAPASKSTLMGVGGGTSWSTSSSVLAVMGHLLSLGADPNARDARGCWSCQGMQRLKLLLDAGADPNEVDDVGETVLHKAIHAGISSCMDSELDRSHRMRGAYHKMDTEGVLKLSGRPPQSSISGLKELVELLQSKGLDVDKRNHKGQTALCLATLRPHRHGPGEDTCCVKVLLLCGTDPNCQDREGRTALHHVLEEEVRLRGLSVADNINHFKMAHRQNNVQPKCLAWVIATLLRCGASPDTLDNRGTRPLHLAVSAMSQPLASLLLRFGADPAAAKDSVEGWSPAGKACMMAASMKGSKQEARAVAVKDLLLASMPGGKLSAEEGAALEAYNRVVLPEGLKLRTESQQPGYSHAHAISNERQQPGYSHAHAISNERQQPGYSHAHAISNERQQPGYSHAHAISNERQQPGYSHAHAKSNERMTKPEATPVSGIARHVDTIMGDKHEGTNITDSSSRGIGALLATKGAASAALIQESTASEAIPDKHNGPSSLDSQPTELEEPIRGRHGQREPAGLNWASLKTESQLISVTREPMIQHPHGFESSTDHGLGMQEVPQEPSLKMPSLVEALSSAGTAGQQTAVTGQQILPESEGWKEGAFVEGITDVQEVVGKVRSEEEAAIRIQAAARGMVARRQVTELKTVETLQQQQQQQQMRLQEVAEARQREAEEAERMAQELQELEASGSAALLIDEDGIASAAAEYDVVPREQRRVKAGRRGEVVSSGGILSHATGDEGHHLEHVLSVQQNSAVSSTARRGEGIEREEVFTSITAGGSNIQAVTSPSSSQHSLSSISHSDDEEDGLGHVMQPEHHDDMVGTSLLLPHLLPSGGAWEEHEEEVMIAHLMRVQSTQDEHHTRKSETSPQVAPLAEMDDYEVF</sequence>
<evidence type="ECO:0000313" key="6">
    <source>
        <dbReference type="EMBL" id="GAX78601.1"/>
    </source>
</evidence>
<name>A0A250X699_9CHLO</name>
<evidence type="ECO:0000256" key="4">
    <source>
        <dbReference type="SAM" id="Coils"/>
    </source>
</evidence>
<dbReference type="InterPro" id="IPR002110">
    <property type="entry name" value="Ankyrin_rpt"/>
</dbReference>
<feature type="compositionally biased region" description="Low complexity" evidence="5">
    <location>
        <begin position="959"/>
        <end position="972"/>
    </location>
</feature>
<keyword evidence="2 3" id="KW-0040">ANK repeat</keyword>
<feature type="region of interest" description="Disordered" evidence="5">
    <location>
        <begin position="1622"/>
        <end position="1655"/>
    </location>
</feature>
<dbReference type="OrthoDB" id="6718656at2759"/>
<protein>
    <submittedName>
        <fullName evidence="6">Uncharacterized protein</fullName>
    </submittedName>
</protein>
<dbReference type="Proteomes" id="UP000232323">
    <property type="component" value="Unassembled WGS sequence"/>
</dbReference>